<dbReference type="NCBIfam" id="NF041043">
    <property type="entry name" value="BPSS1780_fam"/>
    <property type="match status" value="1"/>
</dbReference>
<feature type="compositionally biased region" description="Basic and acidic residues" evidence="1">
    <location>
        <begin position="14"/>
        <end position="31"/>
    </location>
</feature>
<reference evidence="3 4" key="1">
    <citation type="submission" date="2020-08" db="EMBL/GenBank/DDBJ databases">
        <title>Genomic Encyclopedia of Type Strains, Phase IV (KMG-IV): sequencing the most valuable type-strain genomes for metagenomic binning, comparative biology and taxonomic classification.</title>
        <authorList>
            <person name="Goeker M."/>
        </authorList>
    </citation>
    <scope>NUCLEOTIDE SEQUENCE [LARGE SCALE GENOMIC DNA]</scope>
    <source>
        <strain evidence="3 4">DSM 106739</strain>
    </source>
</reference>
<dbReference type="RefSeq" id="WP_207064498.1">
    <property type="nucleotide sequence ID" value="NZ_BAABLE010000005.1"/>
</dbReference>
<feature type="transmembrane region" description="Helical" evidence="2">
    <location>
        <begin position="120"/>
        <end position="142"/>
    </location>
</feature>
<comment type="caution">
    <text evidence="3">The sequence shown here is derived from an EMBL/GenBank/DDBJ whole genome shotgun (WGS) entry which is preliminary data.</text>
</comment>
<evidence type="ECO:0000313" key="3">
    <source>
        <dbReference type="EMBL" id="MBB4014304.1"/>
    </source>
</evidence>
<evidence type="ECO:0000256" key="1">
    <source>
        <dbReference type="SAM" id="MobiDB-lite"/>
    </source>
</evidence>
<evidence type="ECO:0000313" key="4">
    <source>
        <dbReference type="Proteomes" id="UP000561045"/>
    </source>
</evidence>
<feature type="transmembrane region" description="Helical" evidence="2">
    <location>
        <begin position="209"/>
        <end position="228"/>
    </location>
</feature>
<feature type="region of interest" description="Disordered" evidence="1">
    <location>
        <begin position="1"/>
        <end position="31"/>
    </location>
</feature>
<dbReference type="InterPro" id="IPR047798">
    <property type="entry name" value="BPSS1780-like"/>
</dbReference>
<sequence length="256" mass="28138">MSAVNPYAPPSSKVQDEPTGRDSHGFHPQGRKVDPIRGVKWITEAFSMVFAQLGTWMLIGLVMFVMMFVLFTLGNVQLLGMLRTVLMPVFLAGVIYAAARQEGGERVRVGDLFAGFREKFAPLALVGLLWSFIGIVASQVLLELTGIKSFMAWGPGVGLGLILLAFLFLLLLAPSFYALMWLAPALVLRHDLSPVEAMKNSFRITLRNSRAVIHYVVVGAIVMLIALIPFGLGLLIAFPVLLVSLYTAYRDLFIEP</sequence>
<organism evidence="3 4">
    <name type="scientific">Niveibacterium umoris</name>
    <dbReference type="NCBI Taxonomy" id="1193620"/>
    <lineage>
        <taxon>Bacteria</taxon>
        <taxon>Pseudomonadati</taxon>
        <taxon>Pseudomonadota</taxon>
        <taxon>Betaproteobacteria</taxon>
        <taxon>Rhodocyclales</taxon>
        <taxon>Rhodocyclaceae</taxon>
        <taxon>Niveibacterium</taxon>
    </lineage>
</organism>
<proteinExistence type="predicted"/>
<evidence type="ECO:0008006" key="5">
    <source>
        <dbReference type="Google" id="ProtNLM"/>
    </source>
</evidence>
<gene>
    <name evidence="3" type="ORF">GGR36_003650</name>
</gene>
<feature type="transmembrane region" description="Helical" evidence="2">
    <location>
        <begin position="80"/>
        <end position="99"/>
    </location>
</feature>
<keyword evidence="2" id="KW-0812">Transmembrane</keyword>
<accession>A0A840BNY1</accession>
<evidence type="ECO:0000256" key="2">
    <source>
        <dbReference type="SAM" id="Phobius"/>
    </source>
</evidence>
<dbReference type="EMBL" id="JACIET010000002">
    <property type="protein sequence ID" value="MBB4014304.1"/>
    <property type="molecule type" value="Genomic_DNA"/>
</dbReference>
<keyword evidence="2" id="KW-1133">Transmembrane helix</keyword>
<feature type="transmembrane region" description="Helical" evidence="2">
    <location>
        <begin position="162"/>
        <end position="188"/>
    </location>
</feature>
<keyword evidence="4" id="KW-1185">Reference proteome</keyword>
<dbReference type="Proteomes" id="UP000561045">
    <property type="component" value="Unassembled WGS sequence"/>
</dbReference>
<protein>
    <recommendedName>
        <fullName evidence="5">Transmembrane protein</fullName>
    </recommendedName>
</protein>
<dbReference type="AlphaFoldDB" id="A0A840BNY1"/>
<name>A0A840BNY1_9RHOO</name>
<keyword evidence="2" id="KW-0472">Membrane</keyword>
<feature type="transmembrane region" description="Helical" evidence="2">
    <location>
        <begin position="53"/>
        <end position="74"/>
    </location>
</feature>